<proteinExistence type="predicted"/>
<sequence length="275" mass="30064">MREALKKGVPEEAKQSVHRVTEDFGVGEYATSGTAIRIREDGLFCAPTAVISSMRTGELRNAYIDKYKLVLIASFPQEGLALLQGPPGPHLELDFRLSEGDDVILVGYPLFKELPPLPELSNVGNGVITYVDPTGSTACARYEPGMQHAHGAAILRSTAESCTLVGMHMRTLPPSLLVCEGEDWIVNEIDILDLEEVEEAPYSQVDKMGKPLWTPSKPPGKPSISKDILLGAPHSRRCEGVLLTSDGIATRAEEENIGNWATCRLRWSLLQCERA</sequence>
<evidence type="ECO:0000313" key="2">
    <source>
        <dbReference type="Proteomes" id="UP001465755"/>
    </source>
</evidence>
<organism evidence="1 2">
    <name type="scientific">Symbiochloris irregularis</name>
    <dbReference type="NCBI Taxonomy" id="706552"/>
    <lineage>
        <taxon>Eukaryota</taxon>
        <taxon>Viridiplantae</taxon>
        <taxon>Chlorophyta</taxon>
        <taxon>core chlorophytes</taxon>
        <taxon>Trebouxiophyceae</taxon>
        <taxon>Trebouxiales</taxon>
        <taxon>Trebouxiaceae</taxon>
        <taxon>Symbiochloris</taxon>
    </lineage>
</organism>
<protein>
    <submittedName>
        <fullName evidence="1">Uncharacterized protein</fullName>
    </submittedName>
</protein>
<evidence type="ECO:0000313" key="1">
    <source>
        <dbReference type="EMBL" id="KAK9810754.1"/>
    </source>
</evidence>
<reference evidence="1 2" key="1">
    <citation type="journal article" date="2024" name="Nat. Commun.">
        <title>Phylogenomics reveals the evolutionary origins of lichenization in chlorophyte algae.</title>
        <authorList>
            <person name="Puginier C."/>
            <person name="Libourel C."/>
            <person name="Otte J."/>
            <person name="Skaloud P."/>
            <person name="Haon M."/>
            <person name="Grisel S."/>
            <person name="Petersen M."/>
            <person name="Berrin J.G."/>
            <person name="Delaux P.M."/>
            <person name="Dal Grande F."/>
            <person name="Keller J."/>
        </authorList>
    </citation>
    <scope>NUCLEOTIDE SEQUENCE [LARGE SCALE GENOMIC DNA]</scope>
    <source>
        <strain evidence="1 2">SAG 2036</strain>
    </source>
</reference>
<dbReference type="EMBL" id="JALJOQ010000014">
    <property type="protein sequence ID" value="KAK9810754.1"/>
    <property type="molecule type" value="Genomic_DNA"/>
</dbReference>
<keyword evidence="2" id="KW-1185">Reference proteome</keyword>
<name>A0AAW1PRK5_9CHLO</name>
<dbReference type="AlphaFoldDB" id="A0AAW1PRK5"/>
<dbReference type="Proteomes" id="UP001465755">
    <property type="component" value="Unassembled WGS sequence"/>
</dbReference>
<accession>A0AAW1PRK5</accession>
<comment type="caution">
    <text evidence="1">The sequence shown here is derived from an EMBL/GenBank/DDBJ whole genome shotgun (WGS) entry which is preliminary data.</text>
</comment>
<gene>
    <name evidence="1" type="ORF">WJX73_005272</name>
</gene>